<sequence length="47" mass="5535">MKRNRIGKIFTKQLFPHLQKTADFEKYTELSLKDYVLHGKRSLIGGQ</sequence>
<dbReference type="STRING" id="28128.HMPREF3226_01709"/>
<name>A0A133Q4J5_9BACT</name>
<accession>A0A133Q4J5</accession>
<dbReference type="Proteomes" id="UP000070533">
    <property type="component" value="Unassembled WGS sequence"/>
</dbReference>
<gene>
    <name evidence="1" type="ORF">HMPREF3226_01709</name>
</gene>
<protein>
    <submittedName>
        <fullName evidence="1">Uncharacterized protein</fullName>
    </submittedName>
</protein>
<dbReference type="AlphaFoldDB" id="A0A133Q4J5"/>
<proteinExistence type="predicted"/>
<evidence type="ECO:0000313" key="1">
    <source>
        <dbReference type="EMBL" id="KXA37789.1"/>
    </source>
</evidence>
<keyword evidence="2" id="KW-1185">Reference proteome</keyword>
<organism evidence="1 2">
    <name type="scientific">Prevotella corporis</name>
    <dbReference type="NCBI Taxonomy" id="28128"/>
    <lineage>
        <taxon>Bacteria</taxon>
        <taxon>Pseudomonadati</taxon>
        <taxon>Bacteroidota</taxon>
        <taxon>Bacteroidia</taxon>
        <taxon>Bacteroidales</taxon>
        <taxon>Prevotellaceae</taxon>
        <taxon>Prevotella</taxon>
    </lineage>
</organism>
<dbReference type="EMBL" id="LRQG01000132">
    <property type="protein sequence ID" value="KXA37789.1"/>
    <property type="molecule type" value="Genomic_DNA"/>
</dbReference>
<evidence type="ECO:0000313" key="2">
    <source>
        <dbReference type="Proteomes" id="UP000070533"/>
    </source>
</evidence>
<reference evidence="2" key="1">
    <citation type="submission" date="2016-01" db="EMBL/GenBank/DDBJ databases">
        <authorList>
            <person name="Mitreva M."/>
            <person name="Pepin K.H."/>
            <person name="Mihindukulasuriya K.A."/>
            <person name="Fulton R."/>
            <person name="Fronick C."/>
            <person name="O'Laughlin M."/>
            <person name="Miner T."/>
            <person name="Herter B."/>
            <person name="Rosa B.A."/>
            <person name="Cordes M."/>
            <person name="Tomlinson C."/>
            <person name="Wollam A."/>
            <person name="Palsikar V.B."/>
            <person name="Mardis E.R."/>
            <person name="Wilson R.K."/>
        </authorList>
    </citation>
    <scope>NUCLEOTIDE SEQUENCE [LARGE SCALE GENOMIC DNA]</scope>
    <source>
        <strain evidence="2">MJR7716</strain>
    </source>
</reference>
<comment type="caution">
    <text evidence="1">The sequence shown here is derived from an EMBL/GenBank/DDBJ whole genome shotgun (WGS) entry which is preliminary data.</text>
</comment>
<dbReference type="PATRIC" id="fig|28128.5.peg.1758"/>